<dbReference type="SUPFAM" id="SSF103481">
    <property type="entry name" value="Multidrug resistance efflux transporter EmrE"/>
    <property type="match status" value="2"/>
</dbReference>
<feature type="transmembrane region" description="Helical" evidence="6">
    <location>
        <begin position="122"/>
        <end position="142"/>
    </location>
</feature>
<evidence type="ECO:0000256" key="3">
    <source>
        <dbReference type="ARBA" id="ARBA00022692"/>
    </source>
</evidence>
<reference evidence="9" key="1">
    <citation type="submission" date="2023-07" db="EMBL/GenBank/DDBJ databases">
        <authorList>
            <person name="Deng Y."/>
            <person name="Zhang Y.-Q."/>
        </authorList>
    </citation>
    <scope>NUCLEOTIDE SEQUENCE [LARGE SCALE GENOMIC DNA]</scope>
    <source>
        <strain evidence="9">CPCC 205710</strain>
    </source>
</reference>
<evidence type="ECO:0000313" key="8">
    <source>
        <dbReference type="EMBL" id="MCT7658097.1"/>
    </source>
</evidence>
<sequence>MSSTLRAGLAGALGMTFVGGSVAVSAVLADAPLFTAQALRYAIACALLIGWARMTRRRLQRPRGAEWLWLIGIAVSGLVVFNLALVEGSKHAEPAVLAVAVACVPIALATLGPLLEGRGPRARVLAAAVVVSAGAVVVEGIGRADAVGLLWALTVFVCEAGFTLLAVPVLSRHGPAGVSVHTTWIAALMFAVLGLASEGVWAIADLDGDDALAIAYLAIGVTAVAFVLWYSCVRSLGAGRAGLLTGVAPIAAAAIGVPVTGATPAAGVWAGIALIVAGLIIGVGAREHQRSGDSLRCHRNVNFPVG</sequence>
<evidence type="ECO:0000256" key="6">
    <source>
        <dbReference type="SAM" id="Phobius"/>
    </source>
</evidence>
<feature type="transmembrane region" description="Helical" evidence="6">
    <location>
        <begin position="241"/>
        <end position="260"/>
    </location>
</feature>
<dbReference type="RefSeq" id="WP_260992180.1">
    <property type="nucleotide sequence ID" value="NZ_JAODWD010000002.1"/>
</dbReference>
<gene>
    <name evidence="8" type="ORF">N4S67_06650</name>
</gene>
<organism evidence="8 9">
    <name type="scientific">Mycobacterium deserti</name>
    <dbReference type="NCBI Taxonomy" id="2978347"/>
    <lineage>
        <taxon>Bacteria</taxon>
        <taxon>Bacillati</taxon>
        <taxon>Actinomycetota</taxon>
        <taxon>Actinomycetes</taxon>
        <taxon>Mycobacteriales</taxon>
        <taxon>Mycobacteriaceae</taxon>
        <taxon>Mycobacterium</taxon>
    </lineage>
</organism>
<comment type="similarity">
    <text evidence="2">Belongs to the EamA transporter family.</text>
</comment>
<feature type="transmembrane region" description="Helical" evidence="6">
    <location>
        <begin position="210"/>
        <end position="229"/>
    </location>
</feature>
<evidence type="ECO:0000256" key="2">
    <source>
        <dbReference type="ARBA" id="ARBA00007362"/>
    </source>
</evidence>
<keyword evidence="5 6" id="KW-0472">Membrane</keyword>
<keyword evidence="9" id="KW-1185">Reference proteome</keyword>
<evidence type="ECO:0000256" key="5">
    <source>
        <dbReference type="ARBA" id="ARBA00023136"/>
    </source>
</evidence>
<feature type="transmembrane region" description="Helical" evidence="6">
    <location>
        <begin position="67"/>
        <end position="85"/>
    </location>
</feature>
<accession>A0ABT2M775</accession>
<name>A0ABT2M775_9MYCO</name>
<dbReference type="PANTHER" id="PTHR32322">
    <property type="entry name" value="INNER MEMBRANE TRANSPORTER"/>
    <property type="match status" value="1"/>
</dbReference>
<keyword evidence="3 6" id="KW-0812">Transmembrane</keyword>
<feature type="domain" description="EamA" evidence="7">
    <location>
        <begin position="148"/>
        <end position="281"/>
    </location>
</feature>
<dbReference type="InterPro" id="IPR000620">
    <property type="entry name" value="EamA_dom"/>
</dbReference>
<dbReference type="EMBL" id="JAODWD010000002">
    <property type="protein sequence ID" value="MCT7658097.1"/>
    <property type="molecule type" value="Genomic_DNA"/>
</dbReference>
<dbReference type="Proteomes" id="UP001206639">
    <property type="component" value="Unassembled WGS sequence"/>
</dbReference>
<feature type="transmembrane region" description="Helical" evidence="6">
    <location>
        <begin position="182"/>
        <end position="204"/>
    </location>
</feature>
<protein>
    <submittedName>
        <fullName evidence="8">DMT family transporter</fullName>
    </submittedName>
</protein>
<feature type="domain" description="EamA" evidence="7">
    <location>
        <begin position="11"/>
        <end position="138"/>
    </location>
</feature>
<feature type="transmembrane region" description="Helical" evidence="6">
    <location>
        <begin position="148"/>
        <end position="170"/>
    </location>
</feature>
<proteinExistence type="inferred from homology"/>
<feature type="transmembrane region" description="Helical" evidence="6">
    <location>
        <begin position="266"/>
        <end position="285"/>
    </location>
</feature>
<keyword evidence="4 6" id="KW-1133">Transmembrane helix</keyword>
<comment type="caution">
    <text evidence="8">The sequence shown here is derived from an EMBL/GenBank/DDBJ whole genome shotgun (WGS) entry which is preliminary data.</text>
</comment>
<dbReference type="InterPro" id="IPR050638">
    <property type="entry name" value="AA-Vitamin_Transporters"/>
</dbReference>
<dbReference type="Pfam" id="PF00892">
    <property type="entry name" value="EamA"/>
    <property type="match status" value="2"/>
</dbReference>
<feature type="transmembrane region" description="Helical" evidence="6">
    <location>
        <begin position="39"/>
        <end position="55"/>
    </location>
</feature>
<dbReference type="PANTHER" id="PTHR32322:SF2">
    <property type="entry name" value="EAMA DOMAIN-CONTAINING PROTEIN"/>
    <property type="match status" value="1"/>
</dbReference>
<evidence type="ECO:0000259" key="7">
    <source>
        <dbReference type="Pfam" id="PF00892"/>
    </source>
</evidence>
<evidence type="ECO:0000256" key="1">
    <source>
        <dbReference type="ARBA" id="ARBA00004141"/>
    </source>
</evidence>
<comment type="subcellular location">
    <subcellularLocation>
        <location evidence="1">Membrane</location>
        <topology evidence="1">Multi-pass membrane protein</topology>
    </subcellularLocation>
</comment>
<dbReference type="InterPro" id="IPR037185">
    <property type="entry name" value="EmrE-like"/>
</dbReference>
<evidence type="ECO:0000313" key="9">
    <source>
        <dbReference type="Proteomes" id="UP001206639"/>
    </source>
</evidence>
<feature type="transmembrane region" description="Helical" evidence="6">
    <location>
        <begin position="97"/>
        <end position="115"/>
    </location>
</feature>
<evidence type="ECO:0000256" key="4">
    <source>
        <dbReference type="ARBA" id="ARBA00022989"/>
    </source>
</evidence>